<dbReference type="Pfam" id="PF25468">
    <property type="entry name" value="HEAT_HEATR5A"/>
    <property type="match status" value="1"/>
</dbReference>
<protein>
    <recommendedName>
        <fullName evidence="3">LAA1-like C-terminal TPR repeats domain-containing protein</fullName>
    </recommendedName>
</protein>
<evidence type="ECO:0000256" key="1">
    <source>
        <dbReference type="ARBA" id="ARBA00008304"/>
    </source>
</evidence>
<sequence>MASPDAPPPPSSSGSQPVAAPPPVPSSGHETNPDLDVTKLHALPSEQQELYLLTFTANLARHSASLDADGASAHQIYIKKEAFKVINLSSPAPTRVIRSNVGRALADVFAKGDRKLLFESINELVNILSSSSKGDKELKAKHAAAHCLGAIMEAAGDSAIGPSSLATLTLMRQLKANAQNHAGFRAAVFRALGRIAKGVTRLLDEQVARDVWKQARTAAAGDKSLAVQSAACWCLEQLVRSTSYFDNSNDFDKLQTVIWKAFDNSSPSVRHAAASALATPLVKSYSESPIIDAVPRIKKPKKSKRQSVVQDADEEMAERPGSPAPTKPITQLAFALPDLLKQLSTQYARTATSNRARTAIAVCYMKIMRGLPKSVIENKYADVARNLFNDVLSAPPIVNNRYRQLMTRRFVRLILEDVVGRQILGETAQLNAAKYLLNEILKDYPPALKERPEPSKQTLVGALTALTSLIRSLGSATNSIAELCRDALIGVLQHPSYTVQVHASSCMRAFVLACPQQLIPAVTICMNSVNRELGQLNGPRPSPRKCVGFANGLSAVLSTSSAQPLYGSVDVNSRVLQQATTLLKSSSSSDIRISSTQIQVAWILIGGLMTLGPNFVKIHLSQLLLLWKNALPKPLNKDSMTSRNLLDLSFLAHVRECALGSVLTFLEFNGRLLTTDVTKRLAAMLQNTTMFLNSLPAKKTTDDMSQRLSSALQLHDFDLMVRRRVLQCYTKLVNLSPAGNNEMLLQSNLLPFAVSSFADPDNYAPSSLSVSIASSASTFESIWDVSDNYGFGVTGLVQGFDLKPLTGELGESGRKHWTSKPGAEHAADAALLSPICNAREHDSISLYIGKDTDNDELPDPPATEVVNAALNLFAILLPLQTPKVQESILEQITSFMSASSLIRDPARKAAMTVNVATALLGALKVANKETLSAPGDLKGQAVEKVMQDMLHTLIIDTDQYVRNVACEALGRLCASSGNTFTTAEVNFLVEQIVANREPNVRAGCAVALGCIHSQLGGMAAGFHLKNILSILMSLASDPHPSVHFWALDSLSRVADSAGLSFSGFVTSSLGMLAQLYMAETHSEEIAALASSNMEVDISTPAVITRCVDSIINVLGPDLQDMSKARDLIMTLISQFLHESDLLVLVETSRCQEHLSLYAPGHMEFAVYVKGLQKDLDSTSSLIRDMAIDGLHNLMRRNAEEVIHTADPGLEDQLWLILNQNPHHEVIRSILRNWLHQTALSNTLEWVQRCNTALTKIMKQPENKENAAPAKPKTAHTGGVPELQDEEVAGFAAASGTQGEDAGATSQTQELLNWQVRTFAMDLLSELLTIVGRDYALKGEDCKPQEALQAHIADVVRISFSASTAGVVGLRLRGLRIVDQVLKTFGKTPDPDFPEATLLEQYQAQIGSALTPAFAVDSSPELAAEAVNVCATFIATGIVTDVDRMGRILKLLVQALENFSADSETASIGDLKGLSSNAQVMVKMAVFSAWAELQIASKEQKYLVDVLRPYIAKLTPLWLSSLREFARLRFEPDISTTAAAGSLSGSLDTIYAALNRETLLKFYQDSWLNLVDAIASLIDEDAEFVFDALDGKEFEEDESGDDPKEKKPAADINYRDEPVAFFFVLFGLAFEALVTTGRPSSGDSQSNKEHTLEILRALKNILKPSVSGHAIYQEVVFSETMDMLDRLVLTEGLDVQEVIVEIARNLCLAHPSAQRTQSVPNGEETLSDDIEQLFELTRIMVLVLAGQVPGLGDNNTQGLFFFSAIYQLVTDMSTARHALTDESVQLIRLALSALVDAADVFPTIIRTDLHACLLQIFIQVLGTPATQTLVVPQVLPIFRRFVSSLAITSLPETQSQLRSTLERFLLIITHAQKREFDAAPQCEKNTLLATTILLTNAAGIFDPSDPLLKRYTDLLADCLHNRVTSKVASNCCRSLLVLPKRDGSDHAATTATATALAKALLPTAVAFLSAPLPDDLEGLDESRAVVSLALVNLVATLQPPQVPPAMALVLPTLLARAAREGEPCYRETAARLVELAGADQNSFRAVVAAGLAPEQRAFMEGVVRTGGGQADAENRKAPARRDGEGEPSIALKMDFGV</sequence>
<feature type="region of interest" description="Disordered" evidence="2">
    <location>
        <begin position="2064"/>
        <end position="2087"/>
    </location>
</feature>
<dbReference type="GO" id="GO:0008104">
    <property type="term" value="P:intracellular protein localization"/>
    <property type="evidence" value="ECO:0007669"/>
    <property type="project" value="TreeGrafter"/>
</dbReference>
<dbReference type="InterPro" id="IPR011989">
    <property type="entry name" value="ARM-like"/>
</dbReference>
<dbReference type="PANTHER" id="PTHR21663:SF0">
    <property type="entry name" value="HEAT REPEAT-CONTAINING PROTEIN 5B"/>
    <property type="match status" value="1"/>
</dbReference>
<feature type="region of interest" description="Disordered" evidence="2">
    <location>
        <begin position="1256"/>
        <end position="1281"/>
    </location>
</feature>
<feature type="region of interest" description="Disordered" evidence="2">
    <location>
        <begin position="1"/>
        <end position="35"/>
    </location>
</feature>
<dbReference type="InterPro" id="IPR057981">
    <property type="entry name" value="TPR_LAA1-like_C"/>
</dbReference>
<dbReference type="GO" id="GO:0005829">
    <property type="term" value="C:cytosol"/>
    <property type="evidence" value="ECO:0007669"/>
    <property type="project" value="GOC"/>
</dbReference>
<dbReference type="SUPFAM" id="SSF48371">
    <property type="entry name" value="ARM repeat"/>
    <property type="match status" value="2"/>
</dbReference>
<dbReference type="GO" id="GO:0006897">
    <property type="term" value="P:endocytosis"/>
    <property type="evidence" value="ECO:0007669"/>
    <property type="project" value="TreeGrafter"/>
</dbReference>
<evidence type="ECO:0000313" key="4">
    <source>
        <dbReference type="EMBL" id="OMP86734.1"/>
    </source>
</evidence>
<dbReference type="PANTHER" id="PTHR21663">
    <property type="entry name" value="HYPOTHETICAL HEAT DOMAIN-CONTAINING"/>
    <property type="match status" value="1"/>
</dbReference>
<feature type="domain" description="LAA1-like C-terminal TPR repeats" evidence="3">
    <location>
        <begin position="1903"/>
        <end position="2073"/>
    </location>
</feature>
<feature type="compositionally biased region" description="Basic and acidic residues" evidence="2">
    <location>
        <begin position="2071"/>
        <end position="2083"/>
    </location>
</feature>
<dbReference type="GO" id="GO:0042147">
    <property type="term" value="P:retrograde transport, endosome to Golgi"/>
    <property type="evidence" value="ECO:0007669"/>
    <property type="project" value="TreeGrafter"/>
</dbReference>
<evidence type="ECO:0000256" key="2">
    <source>
        <dbReference type="SAM" id="MobiDB-lite"/>
    </source>
</evidence>
<organism evidence="4 5">
    <name type="scientific">Diplodia seriata</name>
    <dbReference type="NCBI Taxonomy" id="420778"/>
    <lineage>
        <taxon>Eukaryota</taxon>
        <taxon>Fungi</taxon>
        <taxon>Dikarya</taxon>
        <taxon>Ascomycota</taxon>
        <taxon>Pezizomycotina</taxon>
        <taxon>Dothideomycetes</taxon>
        <taxon>Dothideomycetes incertae sedis</taxon>
        <taxon>Botryosphaeriales</taxon>
        <taxon>Botryosphaeriaceae</taxon>
        <taxon>Diplodia</taxon>
    </lineage>
</organism>
<accession>A0A1S8BGW6</accession>
<evidence type="ECO:0000259" key="3">
    <source>
        <dbReference type="Pfam" id="PF25808"/>
    </source>
</evidence>
<reference evidence="4 5" key="1">
    <citation type="submission" date="2017-01" db="EMBL/GenBank/DDBJ databases">
        <title>Draft genome sequence of Diplodia seriata F98.1, a fungal species involved in grapevine trunk diseases.</title>
        <authorList>
            <person name="Robert-Siegwald G."/>
            <person name="Vallet J."/>
            <person name="Abou-Mansour E."/>
            <person name="Xu J."/>
            <person name="Rey P."/>
            <person name="Bertsch C."/>
            <person name="Rego C."/>
            <person name="Larignon P."/>
            <person name="Fontaine F."/>
            <person name="Lebrun M.-H."/>
        </authorList>
    </citation>
    <scope>NUCLEOTIDE SEQUENCE [LARGE SCALE GENOMIC DNA]</scope>
    <source>
        <strain evidence="4 5">F98.1</strain>
    </source>
</reference>
<dbReference type="Pfam" id="PF25808">
    <property type="entry name" value="TPR_LAA1_C"/>
    <property type="match status" value="1"/>
</dbReference>
<dbReference type="InterPro" id="IPR016024">
    <property type="entry name" value="ARM-type_fold"/>
</dbReference>
<proteinExistence type="inferred from homology"/>
<dbReference type="STRING" id="420778.A0A1S8BGW6"/>
<dbReference type="OrthoDB" id="192608at2759"/>
<dbReference type="GO" id="GO:0005794">
    <property type="term" value="C:Golgi apparatus"/>
    <property type="evidence" value="ECO:0007669"/>
    <property type="project" value="TreeGrafter"/>
</dbReference>
<name>A0A1S8BGW6_9PEZI</name>
<comment type="similarity">
    <text evidence="1">Belongs to the HEATR5 family.</text>
</comment>
<dbReference type="GO" id="GO:0030139">
    <property type="term" value="C:endocytic vesicle"/>
    <property type="evidence" value="ECO:0007669"/>
    <property type="project" value="TreeGrafter"/>
</dbReference>
<dbReference type="Gene3D" id="1.25.10.10">
    <property type="entry name" value="Leucine-rich Repeat Variant"/>
    <property type="match status" value="3"/>
</dbReference>
<feature type="compositionally biased region" description="Pro residues" evidence="2">
    <location>
        <begin position="1"/>
        <end position="11"/>
    </location>
</feature>
<dbReference type="GO" id="GO:0016020">
    <property type="term" value="C:membrane"/>
    <property type="evidence" value="ECO:0007669"/>
    <property type="project" value="TreeGrafter"/>
</dbReference>
<gene>
    <name evidence="4" type="ORF">BK809_0000409</name>
</gene>
<dbReference type="InterPro" id="IPR040108">
    <property type="entry name" value="Laa1/Sip1/HEATR5"/>
</dbReference>
<evidence type="ECO:0000313" key="5">
    <source>
        <dbReference type="Proteomes" id="UP000190776"/>
    </source>
</evidence>
<dbReference type="Pfam" id="PF20210">
    <property type="entry name" value="Laa1_Sip1_HTR5"/>
    <property type="match status" value="1"/>
</dbReference>
<dbReference type="Proteomes" id="UP000190776">
    <property type="component" value="Unassembled WGS sequence"/>
</dbReference>
<dbReference type="EMBL" id="MSZU01000077">
    <property type="protein sequence ID" value="OMP86734.1"/>
    <property type="molecule type" value="Genomic_DNA"/>
</dbReference>
<feature type="region of interest" description="Disordered" evidence="2">
    <location>
        <begin position="301"/>
        <end position="328"/>
    </location>
</feature>
<comment type="caution">
    <text evidence="4">The sequence shown here is derived from an EMBL/GenBank/DDBJ whole genome shotgun (WGS) entry which is preliminary data.</text>
</comment>
<dbReference type="InterPro" id="IPR046837">
    <property type="entry name" value="Laa1/Sip1/HEATR5-like_HEAT"/>
</dbReference>